<dbReference type="SUPFAM" id="SSF53756">
    <property type="entry name" value="UDP-Glycosyltransferase/glycogen phosphorylase"/>
    <property type="match status" value="1"/>
</dbReference>
<feature type="repeat" description="TPR" evidence="3">
    <location>
        <begin position="147"/>
        <end position="180"/>
    </location>
</feature>
<dbReference type="Gene3D" id="3.40.50.2000">
    <property type="entry name" value="Glycogen Phosphorylase B"/>
    <property type="match status" value="1"/>
</dbReference>
<dbReference type="PANTHER" id="PTHR45586">
    <property type="entry name" value="TPR REPEAT-CONTAINING PROTEIN PA4667"/>
    <property type="match status" value="1"/>
</dbReference>
<dbReference type="EMBL" id="DS995299">
    <property type="protein sequence ID" value="EDZ65109.1"/>
    <property type="molecule type" value="Genomic_DNA"/>
</dbReference>
<dbReference type="STRING" id="314607.KB13_1241"/>
<keyword evidence="1" id="KW-0677">Repeat</keyword>
<evidence type="ECO:0000256" key="3">
    <source>
        <dbReference type="PROSITE-ProRule" id="PRU00339"/>
    </source>
</evidence>
<dbReference type="InterPro" id="IPR051012">
    <property type="entry name" value="CellSynth/LPSAsmb/PSIAsmb"/>
</dbReference>
<feature type="repeat" description="TPR" evidence="3">
    <location>
        <begin position="80"/>
        <end position="113"/>
    </location>
</feature>
<dbReference type="eggNOG" id="COG0457">
    <property type="taxonomic scope" value="Bacteria"/>
</dbReference>
<dbReference type="SUPFAM" id="SSF48452">
    <property type="entry name" value="TPR-like"/>
    <property type="match status" value="1"/>
</dbReference>
<evidence type="ECO:0000256" key="1">
    <source>
        <dbReference type="ARBA" id="ARBA00022737"/>
    </source>
</evidence>
<reference evidence="5" key="1">
    <citation type="journal article" date="2012" name="Stand. Genomic Sci.">
        <title>Genome sequence of strain HIMB624, a cultured representative from the OM43 clade of marine Betaproteobacteria.</title>
        <authorList>
            <person name="Huggett M.J."/>
            <person name="Hayakawa D.H."/>
            <person name="Rappe M.S."/>
        </authorList>
    </citation>
    <scope>NUCLEOTIDE SEQUENCE [LARGE SCALE GENOMIC DNA]</scope>
    <source>
        <strain evidence="5">KB13</strain>
    </source>
</reference>
<feature type="repeat" description="TPR" evidence="3">
    <location>
        <begin position="215"/>
        <end position="248"/>
    </location>
</feature>
<dbReference type="HOGENOM" id="CLU_461380_0_0_4"/>
<dbReference type="Pfam" id="PF14559">
    <property type="entry name" value="TPR_19"/>
    <property type="match status" value="1"/>
</dbReference>
<dbReference type="InterPro" id="IPR013105">
    <property type="entry name" value="TPR_2"/>
</dbReference>
<name>B6BWU4_9PROT</name>
<evidence type="ECO:0000256" key="2">
    <source>
        <dbReference type="ARBA" id="ARBA00022803"/>
    </source>
</evidence>
<dbReference type="Proteomes" id="UP000004188">
    <property type="component" value="Unassembled WGS sequence"/>
</dbReference>
<accession>B6BWU4</accession>
<dbReference type="PANTHER" id="PTHR45586:SF1">
    <property type="entry name" value="LIPOPOLYSACCHARIDE ASSEMBLY PROTEIN B"/>
    <property type="match status" value="1"/>
</dbReference>
<dbReference type="AlphaFoldDB" id="B6BWU4"/>
<sequence>MDKSYSPNKLAALWKQAQELCDKNKLEDALELLTPICSEINDSEYISFLNLAGLIALNLDKNEIGFSWLLKSYKLDPKQVEVNYNLSIIYENKKNYKSAVGHLSKALDLDPRNINCLFNRANIYETLELYEDGLADISKLIRLEQSADVYNLYGLIQNGCKNYNQAINLFKRALDLDPDNIEFMNNLAISHKDNGGLNQAKNILLEAIKINPGVALTLNNLGLVYEEANQLEKAVEYYRKSKDLQENFANSYNLGIAQLKVHDYKNGWKNYESRWEINSFKLKMIRTKKPLWDGSECRSILVWGEQGLGDEIIYSSMLNDLKTYCDNIYYACLSTKTISLFKNSFKKIKVLAMDEISNDDFFDYHIPVASLGQFFRLDAGSFEKYEKYLFADQDLKNKLKEKFNKPLIGISWRSNASVSKNIDLKEFKKLIHPNYQMINLQYQLTIKEKKELNSLGIKYLDLELFDDIDTAAALIDCCEFVITASNINAHLAGALNKKTFLLSASGVKQFHYWMSPTSNSLWYPSVQIVNQQKNGNWARDFELIYKQI</sequence>
<proteinExistence type="predicted"/>
<dbReference type="PROSITE" id="PS50005">
    <property type="entry name" value="TPR"/>
    <property type="match status" value="3"/>
</dbReference>
<dbReference type="SMART" id="SM00028">
    <property type="entry name" value="TPR"/>
    <property type="match status" value="5"/>
</dbReference>
<keyword evidence="2 3" id="KW-0802">TPR repeat</keyword>
<dbReference type="Pfam" id="PF07719">
    <property type="entry name" value="TPR_2"/>
    <property type="match status" value="1"/>
</dbReference>
<evidence type="ECO:0000313" key="5">
    <source>
        <dbReference type="Proteomes" id="UP000004188"/>
    </source>
</evidence>
<dbReference type="Gene3D" id="1.25.40.10">
    <property type="entry name" value="Tetratricopeptide repeat domain"/>
    <property type="match status" value="2"/>
</dbReference>
<organism evidence="4 5">
    <name type="scientific">beta proteobacterium KB13</name>
    <dbReference type="NCBI Taxonomy" id="314607"/>
    <lineage>
        <taxon>Bacteria</taxon>
        <taxon>Pseudomonadati</taxon>
        <taxon>Pseudomonadota</taxon>
        <taxon>Betaproteobacteria</taxon>
        <taxon>Nitrosomonadales</taxon>
        <taxon>OM43 clade</taxon>
    </lineage>
</organism>
<protein>
    <submittedName>
        <fullName evidence="4">TPR repeat protein, putative</fullName>
    </submittedName>
</protein>
<keyword evidence="5" id="KW-1185">Reference proteome</keyword>
<dbReference type="InterPro" id="IPR011990">
    <property type="entry name" value="TPR-like_helical_dom_sf"/>
</dbReference>
<evidence type="ECO:0000313" key="4">
    <source>
        <dbReference type="EMBL" id="EDZ65109.1"/>
    </source>
</evidence>
<dbReference type="PROSITE" id="PS50293">
    <property type="entry name" value="TPR_REGION"/>
    <property type="match status" value="1"/>
</dbReference>
<gene>
    <name evidence="4" type="ORF">KB13_1241</name>
</gene>
<dbReference type="Pfam" id="PF13181">
    <property type="entry name" value="TPR_8"/>
    <property type="match status" value="1"/>
</dbReference>
<dbReference type="InterPro" id="IPR019734">
    <property type="entry name" value="TPR_rpt"/>
</dbReference>